<protein>
    <submittedName>
        <fullName evidence="2">Uncharacterized protein</fullName>
    </submittedName>
</protein>
<keyword evidence="1" id="KW-0732">Signal</keyword>
<dbReference type="EMBL" id="FMYW01000002">
    <property type="protein sequence ID" value="SDC07321.1"/>
    <property type="molecule type" value="Genomic_DNA"/>
</dbReference>
<name>A0A1G6ILM1_9FIRM</name>
<accession>A0A1G6ILM1</accession>
<feature type="signal peptide" evidence="1">
    <location>
        <begin position="1"/>
        <end position="20"/>
    </location>
</feature>
<evidence type="ECO:0000313" key="3">
    <source>
        <dbReference type="Proteomes" id="UP000198943"/>
    </source>
</evidence>
<feature type="chain" id="PRO_5011449091" evidence="1">
    <location>
        <begin position="21"/>
        <end position="241"/>
    </location>
</feature>
<dbReference type="Proteomes" id="UP000198943">
    <property type="component" value="Unassembled WGS sequence"/>
</dbReference>
<evidence type="ECO:0000256" key="1">
    <source>
        <dbReference type="SAM" id="SignalP"/>
    </source>
</evidence>
<evidence type="ECO:0000313" key="2">
    <source>
        <dbReference type="EMBL" id="SDC07321.1"/>
    </source>
</evidence>
<gene>
    <name evidence="2" type="ORF">SAMN04487864_102136</name>
</gene>
<dbReference type="RefSeq" id="WP_093729308.1">
    <property type="nucleotide sequence ID" value="NZ_FMYW01000002.1"/>
</dbReference>
<organism evidence="2 3">
    <name type="scientific">Succiniclasticum ruminis</name>
    <dbReference type="NCBI Taxonomy" id="40841"/>
    <lineage>
        <taxon>Bacteria</taxon>
        <taxon>Bacillati</taxon>
        <taxon>Bacillota</taxon>
        <taxon>Negativicutes</taxon>
        <taxon>Acidaminococcales</taxon>
        <taxon>Acidaminococcaceae</taxon>
        <taxon>Succiniclasticum</taxon>
    </lineage>
</organism>
<dbReference type="AlphaFoldDB" id="A0A1G6ILM1"/>
<keyword evidence="3" id="KW-1185">Reference proteome</keyword>
<proteinExistence type="predicted"/>
<reference evidence="3" key="1">
    <citation type="submission" date="2016-10" db="EMBL/GenBank/DDBJ databases">
        <authorList>
            <person name="Varghese N."/>
            <person name="Submissions S."/>
        </authorList>
    </citation>
    <scope>NUCLEOTIDE SEQUENCE [LARGE SCALE GENOMIC DNA]</scope>
    <source>
        <strain evidence="3">DSM 11005</strain>
    </source>
</reference>
<sequence>MKKLFFFLCCLLALSATAFAEKSEWIDPGYDFTKAKSICIDYAAAPEIADGVRDKDAQAVFFERAKADIVDKLIKAKYNVGLTDNAKGNAAGKEAANTKAVKTQSAENPRLASGDYDLVVRCTVSQYDTGKKHVEAHTETVMVPVTTTVLDVTGHMQTITIQEQQVYNIPAGEYPAAFVKARFDVINTKTNQNVWTWEDTREKVADPGISNVKPKEVLTGIMADFSASLRHNLKSRKPKGK</sequence>